<keyword evidence="2" id="KW-0378">Hydrolase</keyword>
<evidence type="ECO:0000256" key="3">
    <source>
        <dbReference type="ARBA" id="ARBA00023098"/>
    </source>
</evidence>
<dbReference type="PANTHER" id="PTHR38764:SF1">
    <property type="entry name" value="ACYL CARRIER PROTEIN PHOSPHODIESTERASE"/>
    <property type="match status" value="1"/>
</dbReference>
<proteinExistence type="predicted"/>
<evidence type="ECO:0000256" key="1">
    <source>
        <dbReference type="ARBA" id="ARBA00022516"/>
    </source>
</evidence>
<evidence type="ECO:0000313" key="6">
    <source>
        <dbReference type="Proteomes" id="UP001596422"/>
    </source>
</evidence>
<evidence type="ECO:0000313" key="5">
    <source>
        <dbReference type="EMBL" id="MFC6673631.1"/>
    </source>
</evidence>
<keyword evidence="4" id="KW-0276">Fatty acid metabolism</keyword>
<name>A0ABW2A7W0_9GAMM</name>
<dbReference type="InterPro" id="IPR007431">
    <property type="entry name" value="ACP_PD"/>
</dbReference>
<dbReference type="Proteomes" id="UP001596422">
    <property type="component" value="Unassembled WGS sequence"/>
</dbReference>
<dbReference type="EMBL" id="JBHSWE010000001">
    <property type="protein sequence ID" value="MFC6673631.1"/>
    <property type="molecule type" value="Genomic_DNA"/>
</dbReference>
<sequence length="201" mass="23325">MLIIHGRIVADELPGPFPSCRPGRQFTDRQLSRRFRPGRDLDAWPQPVEAGIRLHRRIDAYTDRHPDVLAALGLMSPVRRRFAGIIVDVAFDHFLVRHWSRYEARALPNFVAGVYRRLGDEAALMPETARLRFERMREYDWLVSYGELEVVARALDAIASRLSRRTALYGAGEEVVARYDALETCFLRFYPQLLRWVEEQG</sequence>
<dbReference type="Pfam" id="PF04336">
    <property type="entry name" value="ACP_PD"/>
    <property type="match status" value="1"/>
</dbReference>
<comment type="caution">
    <text evidence="5">The sequence shown here is derived from an EMBL/GenBank/DDBJ whole genome shotgun (WGS) entry which is preliminary data.</text>
</comment>
<evidence type="ECO:0000256" key="2">
    <source>
        <dbReference type="ARBA" id="ARBA00022801"/>
    </source>
</evidence>
<keyword evidence="3" id="KW-0443">Lipid metabolism</keyword>
<reference evidence="6" key="1">
    <citation type="journal article" date="2019" name="Int. J. Syst. Evol. Microbiol.">
        <title>The Global Catalogue of Microorganisms (GCM) 10K type strain sequencing project: providing services to taxonomists for standard genome sequencing and annotation.</title>
        <authorList>
            <consortium name="The Broad Institute Genomics Platform"/>
            <consortium name="The Broad Institute Genome Sequencing Center for Infectious Disease"/>
            <person name="Wu L."/>
            <person name="Ma J."/>
        </authorList>
    </citation>
    <scope>NUCLEOTIDE SEQUENCE [LARGE SCALE GENOMIC DNA]</scope>
    <source>
        <strain evidence="6">NBRC 111756</strain>
    </source>
</reference>
<keyword evidence="6" id="KW-1185">Reference proteome</keyword>
<dbReference type="PANTHER" id="PTHR38764">
    <property type="entry name" value="ACYL CARRIER PROTEIN PHOSPHODIESTERASE"/>
    <property type="match status" value="1"/>
</dbReference>
<accession>A0ABW2A7W0</accession>
<protein>
    <submittedName>
        <fullName evidence="5">ACP phosphodiesterase</fullName>
    </submittedName>
</protein>
<gene>
    <name evidence="5" type="ORF">ACFQDL_28720</name>
</gene>
<keyword evidence="4" id="KW-0275">Fatty acid biosynthesis</keyword>
<dbReference type="RefSeq" id="WP_379912162.1">
    <property type="nucleotide sequence ID" value="NZ_JBHSWE010000001.1"/>
</dbReference>
<organism evidence="5 6">
    <name type="scientific">Marinobacterium aestuariivivens</name>
    <dbReference type="NCBI Taxonomy" id="1698799"/>
    <lineage>
        <taxon>Bacteria</taxon>
        <taxon>Pseudomonadati</taxon>
        <taxon>Pseudomonadota</taxon>
        <taxon>Gammaproteobacteria</taxon>
        <taxon>Oceanospirillales</taxon>
        <taxon>Oceanospirillaceae</taxon>
        <taxon>Marinobacterium</taxon>
    </lineage>
</organism>
<evidence type="ECO:0000256" key="4">
    <source>
        <dbReference type="ARBA" id="ARBA00023160"/>
    </source>
</evidence>
<keyword evidence="1" id="KW-0444">Lipid biosynthesis</keyword>